<gene>
    <name evidence="1" type="ORF">AVEN_35917_1</name>
</gene>
<dbReference type="EMBL" id="BGPR01015469">
    <property type="protein sequence ID" value="GBN69357.1"/>
    <property type="molecule type" value="Genomic_DNA"/>
</dbReference>
<proteinExistence type="predicted"/>
<evidence type="ECO:0000313" key="2">
    <source>
        <dbReference type="Proteomes" id="UP000499080"/>
    </source>
</evidence>
<name>A0A4Y2R119_ARAVE</name>
<reference evidence="1 2" key="1">
    <citation type="journal article" date="2019" name="Sci. Rep.">
        <title>Orb-weaving spider Araneus ventricosus genome elucidates the spidroin gene catalogue.</title>
        <authorList>
            <person name="Kono N."/>
            <person name="Nakamura H."/>
            <person name="Ohtoshi R."/>
            <person name="Moran D.A.P."/>
            <person name="Shinohara A."/>
            <person name="Yoshida Y."/>
            <person name="Fujiwara M."/>
            <person name="Mori M."/>
            <person name="Tomita M."/>
            <person name="Arakawa K."/>
        </authorList>
    </citation>
    <scope>NUCLEOTIDE SEQUENCE [LARGE SCALE GENOMIC DNA]</scope>
</reference>
<feature type="non-terminal residue" evidence="1">
    <location>
        <position position="1"/>
    </location>
</feature>
<organism evidence="1 2">
    <name type="scientific">Araneus ventricosus</name>
    <name type="common">Orbweaver spider</name>
    <name type="synonym">Epeira ventricosa</name>
    <dbReference type="NCBI Taxonomy" id="182803"/>
    <lineage>
        <taxon>Eukaryota</taxon>
        <taxon>Metazoa</taxon>
        <taxon>Ecdysozoa</taxon>
        <taxon>Arthropoda</taxon>
        <taxon>Chelicerata</taxon>
        <taxon>Arachnida</taxon>
        <taxon>Araneae</taxon>
        <taxon>Araneomorphae</taxon>
        <taxon>Entelegynae</taxon>
        <taxon>Araneoidea</taxon>
        <taxon>Araneidae</taxon>
        <taxon>Araneus</taxon>
    </lineage>
</organism>
<dbReference type="AlphaFoldDB" id="A0A4Y2R119"/>
<sequence>ELETELELFEIYLDDLLSTKNRVQTILFEHRDTLTNEEVKEIADISGRVSKILRSFISTIANLDTEKNSQQLDSAKEAYREGTGRQMPGKFKRLLNKIAKKIAAKKSDEQKQFSIYTQYGSSKCAENKNTNPIYSGYVASSPKNHLGSGVNLLCLPKNPVDMSSEPTMQRNNSILAGVKYGELKTRPFNFFDNKIVFNGVVMDCRESGGWNAGMPVTPWYRKQCSTDVLCGTPKTGSHSGRYVGLHDQNA</sequence>
<comment type="caution">
    <text evidence="1">The sequence shown here is derived from an EMBL/GenBank/DDBJ whole genome shotgun (WGS) entry which is preliminary data.</text>
</comment>
<protein>
    <submittedName>
        <fullName evidence="1">Uncharacterized protein</fullName>
    </submittedName>
</protein>
<evidence type="ECO:0000313" key="1">
    <source>
        <dbReference type="EMBL" id="GBN69357.1"/>
    </source>
</evidence>
<dbReference type="Proteomes" id="UP000499080">
    <property type="component" value="Unassembled WGS sequence"/>
</dbReference>
<keyword evidence="2" id="KW-1185">Reference proteome</keyword>
<accession>A0A4Y2R119</accession>
<dbReference type="OrthoDB" id="6434595at2759"/>